<dbReference type="Proteomes" id="UP000886861">
    <property type="component" value="Unassembled WGS sequence"/>
</dbReference>
<gene>
    <name evidence="5" type="ORF">IAA62_05035</name>
</gene>
<comment type="cofactor">
    <cofactor evidence="2">
        <name>Zn(2+)</name>
        <dbReference type="ChEBI" id="CHEBI:29105"/>
    </cofactor>
    <text evidence="2">Binds 1 zinc ion per subunit.</text>
</comment>
<evidence type="ECO:0000256" key="3">
    <source>
        <dbReference type="SAM" id="SignalP"/>
    </source>
</evidence>
<dbReference type="EMBL" id="DVOJ01000017">
    <property type="protein sequence ID" value="HIV01896.1"/>
    <property type="molecule type" value="Genomic_DNA"/>
</dbReference>
<dbReference type="InterPro" id="IPR034015">
    <property type="entry name" value="M1_LTA4H"/>
</dbReference>
<dbReference type="PANTHER" id="PTHR45726:SF3">
    <property type="entry name" value="LEUKOTRIENE A-4 HYDROLASE"/>
    <property type="match status" value="1"/>
</dbReference>
<dbReference type="GO" id="GO:0008237">
    <property type="term" value="F:metallopeptidase activity"/>
    <property type="evidence" value="ECO:0007669"/>
    <property type="project" value="InterPro"/>
</dbReference>
<dbReference type="AlphaFoldDB" id="A0A9D1NFF8"/>
<organism evidence="5 6">
    <name type="scientific">Candidatus Caccopulliclostridium gallistercoris</name>
    <dbReference type="NCBI Taxonomy" id="2840719"/>
    <lineage>
        <taxon>Bacteria</taxon>
        <taxon>Bacillati</taxon>
        <taxon>Bacillota</taxon>
        <taxon>Clostridia</taxon>
        <taxon>Candidatus Caccopulliclostridium</taxon>
    </lineage>
</organism>
<feature type="binding site" evidence="2">
    <location>
        <position position="347"/>
    </location>
    <ligand>
        <name>Zn(2+)</name>
        <dbReference type="ChEBI" id="CHEBI:29105"/>
        <note>catalytic</note>
    </ligand>
</feature>
<feature type="domain" description="Peptidase M1 membrane alanine aminopeptidase" evidence="4">
    <location>
        <begin position="266"/>
        <end position="474"/>
    </location>
</feature>
<evidence type="ECO:0000256" key="1">
    <source>
        <dbReference type="PIRSR" id="PIRSR634015-1"/>
    </source>
</evidence>
<feature type="chain" id="PRO_5039374355" evidence="3">
    <location>
        <begin position="22"/>
        <end position="482"/>
    </location>
</feature>
<feature type="signal peptide" evidence="3">
    <location>
        <begin position="1"/>
        <end position="21"/>
    </location>
</feature>
<dbReference type="CDD" id="cd09604">
    <property type="entry name" value="M1_APN_like"/>
    <property type="match status" value="1"/>
</dbReference>
<keyword evidence="2" id="KW-0479">Metal-binding</keyword>
<protein>
    <submittedName>
        <fullName evidence="5">M1 family metallopeptidase</fullName>
    </submittedName>
</protein>
<dbReference type="InterPro" id="IPR027268">
    <property type="entry name" value="Peptidase_M4/M1_CTD_sf"/>
</dbReference>
<evidence type="ECO:0000313" key="5">
    <source>
        <dbReference type="EMBL" id="HIV01896.1"/>
    </source>
</evidence>
<keyword evidence="3" id="KW-0732">Signal</keyword>
<accession>A0A9D1NFF8</accession>
<dbReference type="SUPFAM" id="SSF55486">
    <property type="entry name" value="Metalloproteases ('zincins'), catalytic domain"/>
    <property type="match status" value="1"/>
</dbReference>
<dbReference type="PANTHER" id="PTHR45726">
    <property type="entry name" value="LEUKOTRIENE A-4 HYDROLASE"/>
    <property type="match status" value="1"/>
</dbReference>
<dbReference type="Pfam" id="PF01433">
    <property type="entry name" value="Peptidase_M1"/>
    <property type="match status" value="1"/>
</dbReference>
<keyword evidence="2" id="KW-0862">Zinc</keyword>
<dbReference type="Gene3D" id="1.10.390.10">
    <property type="entry name" value="Neutral Protease Domain 2"/>
    <property type="match status" value="1"/>
</dbReference>
<dbReference type="InterPro" id="IPR014782">
    <property type="entry name" value="Peptidase_M1_dom"/>
</dbReference>
<dbReference type="GO" id="GO:0008270">
    <property type="term" value="F:zinc ion binding"/>
    <property type="evidence" value="ECO:0007669"/>
    <property type="project" value="InterPro"/>
</dbReference>
<comment type="caution">
    <text evidence="5">The sequence shown here is derived from an EMBL/GenBank/DDBJ whole genome shotgun (WGS) entry which is preliminary data.</text>
</comment>
<evidence type="ECO:0000256" key="2">
    <source>
        <dbReference type="PIRSR" id="PIRSR634015-3"/>
    </source>
</evidence>
<feature type="active site" description="Proton acceptor" evidence="1">
    <location>
        <position position="325"/>
    </location>
</feature>
<name>A0A9D1NFF8_9FIRM</name>
<feature type="binding site" evidence="2">
    <location>
        <position position="324"/>
    </location>
    <ligand>
        <name>Zn(2+)</name>
        <dbReference type="ChEBI" id="CHEBI:29105"/>
        <note>catalytic</note>
    </ligand>
</feature>
<proteinExistence type="predicted"/>
<feature type="active site" description="Proton donor" evidence="1">
    <location>
        <position position="415"/>
    </location>
</feature>
<sequence>MKKFLLFLIPFTLGFCLFGCARNIEDVKTLYEIKLAYMEEEHKLLGEMSVNYTNTTGETLNYVCFHLYPNAFREGSSQSVVSLANYNRAYYNGKSYGDIEIISSNKNFSLTGEDENILKLELENPLAPNDFVILNVEFETLLPEINHRIGVGENTINFGNAFPILCVYEHGDFDMNGYHSNGDPFYSEISDYSVEIAYPEKYTLASSGEVVNEYKEEELIRAVIKAENVRDFMFVLSDKFEVLTESVGNTQVSYYYYDDEQPEKSLETSVLALQTFNSLFGEYPYKRLSVVEASFVHGGMEFPNLVLISDSLGSYETYTTVIIHEIAHQWWYGIVGNDQYNYGWLDEGLAEFSTALFYDKNPSYNVTREQITFRNQSNFKVFEKIYTNVLGEIDTSFNRALNEFDNEQEYVYTAYVKAYLMHDTLYELLGAKKYEKCLKDYFNENKYKIATPESLVSAFEKASGKNLESFFYSWFEDNVIIG</sequence>
<feature type="binding site" evidence="2">
    <location>
        <position position="328"/>
    </location>
    <ligand>
        <name>Zn(2+)</name>
        <dbReference type="ChEBI" id="CHEBI:29105"/>
        <note>catalytic</note>
    </ligand>
</feature>
<reference evidence="5" key="2">
    <citation type="journal article" date="2021" name="PeerJ">
        <title>Extensive microbial diversity within the chicken gut microbiome revealed by metagenomics and culture.</title>
        <authorList>
            <person name="Gilroy R."/>
            <person name="Ravi A."/>
            <person name="Getino M."/>
            <person name="Pursley I."/>
            <person name="Horton D.L."/>
            <person name="Alikhan N.F."/>
            <person name="Baker D."/>
            <person name="Gharbi K."/>
            <person name="Hall N."/>
            <person name="Watson M."/>
            <person name="Adriaenssens E.M."/>
            <person name="Foster-Nyarko E."/>
            <person name="Jarju S."/>
            <person name="Secka A."/>
            <person name="Antonio M."/>
            <person name="Oren A."/>
            <person name="Chaudhuri R.R."/>
            <person name="La Ragione R."/>
            <person name="Hildebrand F."/>
            <person name="Pallen M.J."/>
        </authorList>
    </citation>
    <scope>NUCLEOTIDE SEQUENCE</scope>
    <source>
        <strain evidence="5">CHK186-9395</strain>
    </source>
</reference>
<evidence type="ECO:0000259" key="4">
    <source>
        <dbReference type="Pfam" id="PF01433"/>
    </source>
</evidence>
<evidence type="ECO:0000313" key="6">
    <source>
        <dbReference type="Proteomes" id="UP000886861"/>
    </source>
</evidence>
<reference evidence="5" key="1">
    <citation type="submission" date="2020-10" db="EMBL/GenBank/DDBJ databases">
        <authorList>
            <person name="Gilroy R."/>
        </authorList>
    </citation>
    <scope>NUCLEOTIDE SEQUENCE</scope>
    <source>
        <strain evidence="5">CHK186-9395</strain>
    </source>
</reference>